<organism evidence="3">
    <name type="scientific">Gongylonema pulchrum</name>
    <dbReference type="NCBI Taxonomy" id="637853"/>
    <lineage>
        <taxon>Eukaryota</taxon>
        <taxon>Metazoa</taxon>
        <taxon>Ecdysozoa</taxon>
        <taxon>Nematoda</taxon>
        <taxon>Chromadorea</taxon>
        <taxon>Rhabditida</taxon>
        <taxon>Spirurina</taxon>
        <taxon>Spiruromorpha</taxon>
        <taxon>Spiruroidea</taxon>
        <taxon>Gongylonematidae</taxon>
        <taxon>Gongylonema</taxon>
    </lineage>
</organism>
<name>A0A183D8R3_9BILA</name>
<keyword evidence="2" id="KW-1185">Reference proteome</keyword>
<gene>
    <name evidence="1" type="ORF">GPUH_LOCUS5102</name>
</gene>
<protein>
    <submittedName>
        <fullName evidence="3">Rx_N domain-containing protein</fullName>
    </submittedName>
</protein>
<proteinExistence type="predicted"/>
<evidence type="ECO:0000313" key="3">
    <source>
        <dbReference type="WBParaSite" id="GPUH_0000511101-mRNA-1"/>
    </source>
</evidence>
<evidence type="ECO:0000313" key="2">
    <source>
        <dbReference type="Proteomes" id="UP000271098"/>
    </source>
</evidence>
<reference evidence="1 2" key="2">
    <citation type="submission" date="2018-11" db="EMBL/GenBank/DDBJ databases">
        <authorList>
            <consortium name="Pathogen Informatics"/>
        </authorList>
    </citation>
    <scope>NUCLEOTIDE SEQUENCE [LARGE SCALE GENOMIC DNA]</scope>
</reference>
<dbReference type="Proteomes" id="UP000271098">
    <property type="component" value="Unassembled WGS sequence"/>
</dbReference>
<evidence type="ECO:0000313" key="1">
    <source>
        <dbReference type="EMBL" id="VDK49066.1"/>
    </source>
</evidence>
<dbReference type="WBParaSite" id="GPUH_0000511101-mRNA-1">
    <property type="protein sequence ID" value="GPUH_0000511101-mRNA-1"/>
    <property type="gene ID" value="GPUH_0000511101"/>
</dbReference>
<dbReference type="EMBL" id="UYRT01010357">
    <property type="protein sequence ID" value="VDK49066.1"/>
    <property type="molecule type" value="Genomic_DNA"/>
</dbReference>
<sequence length="100" mass="11221">MGAEKFVYSWKRIGDLLAGWSHGLEVEMPGVLSELAQWLYTAEQIIDSSVDLRVDDAQQSLANITESISHHKVRSSLAVCIRREKSVISVNSERNFSNSQ</sequence>
<accession>A0A183D8R3</accession>
<dbReference type="AlphaFoldDB" id="A0A183D8R3"/>
<reference evidence="3" key="1">
    <citation type="submission" date="2016-06" db="UniProtKB">
        <authorList>
            <consortium name="WormBaseParasite"/>
        </authorList>
    </citation>
    <scope>IDENTIFICATION</scope>
</reference>
<dbReference type="OrthoDB" id="18740at2759"/>